<protein>
    <recommendedName>
        <fullName evidence="2">DUF2922 family protein</fullName>
    </recommendedName>
</protein>
<reference evidence="1" key="1">
    <citation type="submission" date="2010-05" db="EMBL/GenBank/DDBJ databases">
        <authorList>
            <person name="Muzny D."/>
            <person name="Qin X."/>
            <person name="Buhay C."/>
            <person name="Dugan-Rocha S."/>
            <person name="Ding Y."/>
            <person name="Chen G."/>
            <person name="Hawes A."/>
            <person name="Holder M."/>
            <person name="Jhangiani S."/>
            <person name="Johnson A."/>
            <person name="Khan Z."/>
            <person name="Li Z."/>
            <person name="Liu W."/>
            <person name="Liu X."/>
            <person name="Perez L."/>
            <person name="Shen H."/>
            <person name="Wang Q."/>
            <person name="Watt J."/>
            <person name="Xi L."/>
            <person name="Xin Y."/>
            <person name="Zhou J."/>
            <person name="Deng J."/>
            <person name="Jiang H."/>
            <person name="Liu Y."/>
            <person name="Qu J."/>
            <person name="Song X.-Z."/>
            <person name="Zhang L."/>
            <person name="Villasana D."/>
            <person name="Johnson A."/>
            <person name="Liu J."/>
            <person name="Liyanage D."/>
            <person name="Lorensuhewa L."/>
            <person name="Robinson T."/>
            <person name="Song A."/>
            <person name="Song B.-B."/>
            <person name="Dinh H."/>
            <person name="Thornton R."/>
            <person name="Coyle M."/>
            <person name="Francisco L."/>
            <person name="Jackson L."/>
            <person name="Javaid M."/>
            <person name="Korchina V."/>
            <person name="Kovar C."/>
            <person name="Mata R."/>
            <person name="Mathew T."/>
            <person name="Ngo R."/>
            <person name="Nguyen L."/>
            <person name="Nguyen N."/>
            <person name="Okwuonu G."/>
            <person name="Ongeri F."/>
            <person name="Pham C."/>
            <person name="Simmons D."/>
            <person name="Wilczek-Boney K."/>
            <person name="Hale W."/>
            <person name="Jakkamsetti A."/>
            <person name="Pham P."/>
            <person name="Ruth R."/>
            <person name="San Lucas F."/>
            <person name="Warren J."/>
            <person name="Zhang J."/>
            <person name="Zhao Z."/>
            <person name="Zhou C."/>
            <person name="Zhu D."/>
            <person name="Lee S."/>
            <person name="Bess C."/>
            <person name="Blankenburg K."/>
            <person name="Forbes L."/>
            <person name="Fu Q."/>
            <person name="Gubbala S."/>
            <person name="Hirani K."/>
            <person name="Jayaseelan J.C."/>
            <person name="Lara F."/>
            <person name="Munidasa M."/>
            <person name="Palculict T."/>
            <person name="Patil S."/>
            <person name="Pu L.-L."/>
            <person name="Saada N."/>
            <person name="Tang L."/>
            <person name="Weissenberger G."/>
            <person name="Zhu Y."/>
            <person name="Hemphill L."/>
            <person name="Shang Y."/>
            <person name="Youmans B."/>
            <person name="Ayvaz T."/>
            <person name="Ross M."/>
            <person name="Santibanez J."/>
            <person name="Aqrawi P."/>
            <person name="Gross S."/>
            <person name="Joshi V."/>
            <person name="Fowler G."/>
            <person name="Nazareth L."/>
            <person name="Reid J."/>
            <person name="Worley K."/>
            <person name="Petrosino J."/>
            <person name="Highlander S."/>
            <person name="Gibbs R."/>
        </authorList>
    </citation>
    <scope>NUCLEOTIDE SEQUENCE [LARGE SCALE GENOMIC DNA]</scope>
    <source>
        <strain evidence="1">MN8</strain>
    </source>
</reference>
<gene>
    <name evidence="1" type="ORF">HMPREF0769_11714</name>
</gene>
<dbReference type="HOGENOM" id="CLU_148062_0_0_9"/>
<dbReference type="EMBL" id="ACJA02000003">
    <property type="protein sequence ID" value="EFH95504.1"/>
    <property type="molecule type" value="Genomic_DNA"/>
</dbReference>
<dbReference type="AlphaFoldDB" id="A0A0E1X7Z0"/>
<name>A0A0E1X7Z0_STAAU</name>
<dbReference type="Proteomes" id="UP000003455">
    <property type="component" value="Chromosome"/>
</dbReference>
<dbReference type="Pfam" id="PF11148">
    <property type="entry name" value="DUF2922"/>
    <property type="match status" value="1"/>
</dbReference>
<proteinExistence type="predicted"/>
<evidence type="ECO:0008006" key="2">
    <source>
        <dbReference type="Google" id="ProtNLM"/>
    </source>
</evidence>
<comment type="caution">
    <text evidence="1">The sequence shown here is derived from an EMBL/GenBank/DDBJ whole genome shotgun (WGS) entry which is preliminary data.</text>
</comment>
<organism evidence="1">
    <name type="scientific">Staphylococcus aureus subsp. aureus MN8</name>
    <dbReference type="NCBI Taxonomy" id="548470"/>
    <lineage>
        <taxon>Bacteria</taxon>
        <taxon>Bacillati</taxon>
        <taxon>Bacillota</taxon>
        <taxon>Bacilli</taxon>
        <taxon>Bacillales</taxon>
        <taxon>Staphylococcaceae</taxon>
        <taxon>Staphylococcus</taxon>
    </lineage>
</organism>
<dbReference type="InterPro" id="IPR021321">
    <property type="entry name" value="DUF2922"/>
</dbReference>
<sequence length="129" mass="14517">MVNKQNLNVDSPILILKYQTTKLKHLANLSSDLLEKHTITSKSSNLYQFNQEDTFMTKTLELSFKSSLDKPVKLQLPQLNNIVTEQVARDSMNALVDLNILKSNSGAITKVHSAQIIDKTTTVLFEAKK</sequence>
<accession>A0A0E1X7Z0</accession>
<evidence type="ECO:0000313" key="1">
    <source>
        <dbReference type="EMBL" id="EFH95504.1"/>
    </source>
</evidence>